<dbReference type="RefSeq" id="WP_345009008.1">
    <property type="nucleotide sequence ID" value="NZ_BAABFC010000001.1"/>
</dbReference>
<accession>A0ABP8PVA5</accession>
<reference evidence="3" key="1">
    <citation type="journal article" date="2019" name="Int. J. Syst. Evol. Microbiol.">
        <title>The Global Catalogue of Microorganisms (GCM) 10K type strain sequencing project: providing services to taxonomists for standard genome sequencing and annotation.</title>
        <authorList>
            <consortium name="The Broad Institute Genomics Platform"/>
            <consortium name="The Broad Institute Genome Sequencing Center for Infectious Disease"/>
            <person name="Wu L."/>
            <person name="Ma J."/>
        </authorList>
    </citation>
    <scope>NUCLEOTIDE SEQUENCE [LARGE SCALE GENOMIC DNA]</scope>
    <source>
        <strain evidence="3">JCM 32226</strain>
    </source>
</reference>
<keyword evidence="3" id="KW-1185">Reference proteome</keyword>
<dbReference type="SUPFAM" id="SSF55826">
    <property type="entry name" value="YbaK/ProRS associated domain"/>
    <property type="match status" value="1"/>
</dbReference>
<evidence type="ECO:0000313" key="3">
    <source>
        <dbReference type="Proteomes" id="UP001501321"/>
    </source>
</evidence>
<dbReference type="InterPro" id="IPR036754">
    <property type="entry name" value="YbaK/aa-tRNA-synt-asso_dom_sf"/>
</dbReference>
<dbReference type="Pfam" id="PF04073">
    <property type="entry name" value="tRNA_edit"/>
    <property type="match status" value="1"/>
</dbReference>
<evidence type="ECO:0000313" key="2">
    <source>
        <dbReference type="EMBL" id="GAA4492549.1"/>
    </source>
</evidence>
<protein>
    <submittedName>
        <fullName evidence="2">YbaK/EbsC family protein</fullName>
    </submittedName>
</protein>
<comment type="caution">
    <text evidence="2">The sequence shown here is derived from an EMBL/GenBank/DDBJ whole genome shotgun (WGS) entry which is preliminary data.</text>
</comment>
<feature type="domain" description="YbaK/aminoacyl-tRNA synthetase-associated" evidence="1">
    <location>
        <begin position="22"/>
        <end position="143"/>
    </location>
</feature>
<sequence>MAIPLLERYLKAAHVPYRLTSHPVAFTAMEIAQRAHVPGDAFAKTVIVRADGQLVMLVMPATRGVDFAKLPQALNCQRLELAREYEFGALFADCDVGAEPPLGQLFGLPVYLDAELMHYPRISFNAGTLREVMELDCEDFLRLTTPCILQQGFMPSRFQRHEHPRQGPLPH</sequence>
<evidence type="ECO:0000259" key="1">
    <source>
        <dbReference type="Pfam" id="PF04073"/>
    </source>
</evidence>
<gene>
    <name evidence="2" type="ORF">GCM10023095_01150</name>
</gene>
<dbReference type="EMBL" id="BAABFC010000001">
    <property type="protein sequence ID" value="GAA4492549.1"/>
    <property type="molecule type" value="Genomic_DNA"/>
</dbReference>
<name>A0ABP8PVA5_9GAMM</name>
<organism evidence="2 3">
    <name type="scientific">Pseudaeromonas paramecii</name>
    <dbReference type="NCBI Taxonomy" id="2138166"/>
    <lineage>
        <taxon>Bacteria</taxon>
        <taxon>Pseudomonadati</taxon>
        <taxon>Pseudomonadota</taxon>
        <taxon>Gammaproteobacteria</taxon>
        <taxon>Aeromonadales</taxon>
        <taxon>Aeromonadaceae</taxon>
        <taxon>Pseudaeromonas</taxon>
    </lineage>
</organism>
<dbReference type="Gene3D" id="3.90.960.10">
    <property type="entry name" value="YbaK/aminoacyl-tRNA synthetase-associated domain"/>
    <property type="match status" value="1"/>
</dbReference>
<dbReference type="Proteomes" id="UP001501321">
    <property type="component" value="Unassembled WGS sequence"/>
</dbReference>
<dbReference type="CDD" id="cd04332">
    <property type="entry name" value="YbaK_like"/>
    <property type="match status" value="1"/>
</dbReference>
<proteinExistence type="predicted"/>
<dbReference type="InterPro" id="IPR007214">
    <property type="entry name" value="YbaK/aa-tRNA-synth-assoc-dom"/>
</dbReference>